<sequence length="107" mass="11925">MEGLEQICFRIISAVGMAKSSYVEAMRAAAGGDYELSGQKMKEGDEFYAQGHDVHMDLLSKEAGGEKIEVGIILMHSEDQMMAAETVRLMAEENIKMSKRIHELENK</sequence>
<keyword evidence="1" id="KW-0813">Transport</keyword>
<evidence type="ECO:0000256" key="2">
    <source>
        <dbReference type="ARBA" id="ARBA00022597"/>
    </source>
</evidence>
<keyword evidence="3" id="KW-0808">Transferase</keyword>
<organism evidence="6 7">
    <name type="scientific">Enterocloster alcoholdehydrogenati</name>
    <dbReference type="NCBI Taxonomy" id="2547410"/>
    <lineage>
        <taxon>Bacteria</taxon>
        <taxon>Bacillati</taxon>
        <taxon>Bacillota</taxon>
        <taxon>Clostridia</taxon>
        <taxon>Lachnospirales</taxon>
        <taxon>Lachnospiraceae</taxon>
        <taxon>Enterocloster</taxon>
    </lineage>
</organism>
<protein>
    <submittedName>
        <fullName evidence="6">PTS lactose/cellobiose transporter subunit IIA</fullName>
    </submittedName>
</protein>
<evidence type="ECO:0000313" key="6">
    <source>
        <dbReference type="EMBL" id="GAA6267586.1"/>
    </source>
</evidence>
<reference evidence="6 7" key="1">
    <citation type="submission" date="2024-04" db="EMBL/GenBank/DDBJ databases">
        <title>Defined microbial consortia suppress multidrug-resistant proinflammatory Enterobacteriaceae via ecological control.</title>
        <authorList>
            <person name="Furuichi M."/>
            <person name="Kawaguchi T."/>
            <person name="Pust M."/>
            <person name="Yasuma K."/>
            <person name="Plichta D."/>
            <person name="Hasegawa N."/>
            <person name="Ohya T."/>
            <person name="Bhattarai S."/>
            <person name="Sasajima S."/>
            <person name="Aoto Y."/>
            <person name="Tuganbaev T."/>
            <person name="Yaginuma M."/>
            <person name="Ueda M."/>
            <person name="Okahashi N."/>
            <person name="Amafuji K."/>
            <person name="Kiridooshi Y."/>
            <person name="Sugita K."/>
            <person name="Strazar M."/>
            <person name="Skelly A."/>
            <person name="Suda W."/>
            <person name="Hattori M."/>
            <person name="Nakamoto N."/>
            <person name="Caballero S."/>
            <person name="Norman J."/>
            <person name="Olle B."/>
            <person name="Tanoue T."/>
            <person name="Arita M."/>
            <person name="Bucci V."/>
            <person name="Atarashi K."/>
            <person name="Xavier R."/>
            <person name="Honda K."/>
        </authorList>
    </citation>
    <scope>NUCLEOTIDE SEQUENCE [LARGE SCALE GENOMIC DNA]</scope>
    <source>
        <strain evidence="7">f13</strain>
    </source>
</reference>
<evidence type="ECO:0000313" key="7">
    <source>
        <dbReference type="Proteomes" id="UP001600894"/>
    </source>
</evidence>
<dbReference type="PIRSF" id="PIRSF000699">
    <property type="entry name" value="PTS_IILac_III"/>
    <property type="match status" value="1"/>
</dbReference>
<name>A0ABQ0AU89_9FIRM</name>
<evidence type="ECO:0000256" key="5">
    <source>
        <dbReference type="PROSITE-ProRule" id="PRU00418"/>
    </source>
</evidence>
<keyword evidence="4" id="KW-0598">Phosphotransferase system</keyword>
<proteinExistence type="predicted"/>
<dbReference type="PROSITE" id="PS51095">
    <property type="entry name" value="PTS_EIIA_TYPE_3"/>
    <property type="match status" value="1"/>
</dbReference>
<evidence type="ECO:0000256" key="4">
    <source>
        <dbReference type="ARBA" id="ARBA00022683"/>
    </source>
</evidence>
<evidence type="ECO:0000256" key="3">
    <source>
        <dbReference type="ARBA" id="ARBA00022679"/>
    </source>
</evidence>
<dbReference type="Gene3D" id="1.20.58.80">
    <property type="entry name" value="Phosphotransferase system, lactose/cellobiose-type IIA subunit"/>
    <property type="match status" value="1"/>
</dbReference>
<dbReference type="RefSeq" id="WP_176254124.1">
    <property type="nucleotide sequence ID" value="NZ_BAABXL010000001.1"/>
</dbReference>
<feature type="modified residue" description="Phosphohistidine; by HPr" evidence="5">
    <location>
        <position position="76"/>
    </location>
</feature>
<gene>
    <name evidence="6" type="ORF">F130042H8_06460</name>
</gene>
<dbReference type="Pfam" id="PF02255">
    <property type="entry name" value="PTS_IIA"/>
    <property type="match status" value="1"/>
</dbReference>
<dbReference type="SUPFAM" id="SSF46973">
    <property type="entry name" value="Enzyme IIa from lactose specific PTS, IIa-lac"/>
    <property type="match status" value="1"/>
</dbReference>
<evidence type="ECO:0000256" key="1">
    <source>
        <dbReference type="ARBA" id="ARBA00022448"/>
    </source>
</evidence>
<keyword evidence="7" id="KW-1185">Reference proteome</keyword>
<keyword evidence="2" id="KW-0762">Sugar transport</keyword>
<dbReference type="EMBL" id="BAABXL010000001">
    <property type="protein sequence ID" value="GAA6267586.1"/>
    <property type="molecule type" value="Genomic_DNA"/>
</dbReference>
<dbReference type="PANTHER" id="PTHR34382">
    <property type="entry name" value="PTS SYSTEM N,N'-DIACETYLCHITOBIOSE-SPECIFIC EIIA COMPONENT"/>
    <property type="match status" value="1"/>
</dbReference>
<comment type="caution">
    <text evidence="6">The sequence shown here is derived from an EMBL/GenBank/DDBJ whole genome shotgun (WGS) entry which is preliminary data.</text>
</comment>
<dbReference type="Proteomes" id="UP001600894">
    <property type="component" value="Unassembled WGS sequence"/>
</dbReference>
<dbReference type="PANTHER" id="PTHR34382:SF7">
    <property type="entry name" value="PTS SYSTEM N,N'-DIACETYLCHITOBIOSE-SPECIFIC EIIA COMPONENT"/>
    <property type="match status" value="1"/>
</dbReference>
<accession>A0ABQ0AU89</accession>
<dbReference type="InterPro" id="IPR036542">
    <property type="entry name" value="PTS_IIA_lac/cel_sf"/>
</dbReference>
<dbReference type="InterPro" id="IPR003188">
    <property type="entry name" value="PTS_IIA_lac/cel"/>
</dbReference>